<sequence>MNDDREDPADELFTGVDDVTDRNDDTDPVFTLEDRSRGILSPTDREYLCGLKEYAQPQTDANRRQAIRERVGNGLKDFLLLGQLFEPAEREKVFDELGPEETDDVLSAMFAFAYLGLDGDQPRLKACIERGILQGENVDKLFQSSGRATNADVSISVEHNPDIEKLHQRLENGRELTDAEIGALVRAGKIGREDIEELAESPRGFPGVFAGQKSEYSE</sequence>
<dbReference type="KEGG" id="hezz:EO776_14090"/>
<reference evidence="4" key="1">
    <citation type="submission" date="2019-01" db="EMBL/GenBank/DDBJ databases">
        <title>Complete genome of Halorubrum ezzemoulense strain FB21.</title>
        <authorList>
            <person name="Feng Y."/>
            <person name="Louyakis A.S."/>
            <person name="Papke R.T."/>
            <person name="Gogarten J.P."/>
        </authorList>
    </citation>
    <scope>NUCLEOTIDE SEQUENCE [LARGE SCALE GENOMIC DNA]</scope>
    <source>
        <strain evidence="4">Fb21</strain>
    </source>
</reference>
<organism evidence="3 4">
    <name type="scientific">Halorubrum ezzemoulense</name>
    <name type="common">Halorubrum chaoviator</name>
    <dbReference type="NCBI Taxonomy" id="337243"/>
    <lineage>
        <taxon>Archaea</taxon>
        <taxon>Methanobacteriati</taxon>
        <taxon>Methanobacteriota</taxon>
        <taxon>Stenosarchaea group</taxon>
        <taxon>Halobacteria</taxon>
        <taxon>Halobacteriales</taxon>
        <taxon>Haloferacaceae</taxon>
        <taxon>Halorubrum</taxon>
    </lineage>
</organism>
<proteinExistence type="predicted"/>
<dbReference type="RefSeq" id="WP_100050327.1">
    <property type="nucleotide sequence ID" value="NZ_CP034940.1"/>
</dbReference>
<dbReference type="EMBL" id="CP034940">
    <property type="protein sequence ID" value="QAY21062.1"/>
    <property type="molecule type" value="Genomic_DNA"/>
</dbReference>
<protein>
    <recommendedName>
        <fullName evidence="2">Domain of unknown function domain-containing protein</fullName>
    </recommendedName>
</protein>
<evidence type="ECO:0000313" key="3">
    <source>
        <dbReference type="EMBL" id="QAY21062.1"/>
    </source>
</evidence>
<dbReference type="Pfam" id="PF26404">
    <property type="entry name" value="DUF8102"/>
    <property type="match status" value="1"/>
</dbReference>
<dbReference type="InterPro" id="IPR058415">
    <property type="entry name" value="DUF8102"/>
</dbReference>
<feature type="region of interest" description="Disordered" evidence="1">
    <location>
        <begin position="1"/>
        <end position="30"/>
    </location>
</feature>
<dbReference type="GeneID" id="38951496"/>
<evidence type="ECO:0000313" key="4">
    <source>
        <dbReference type="Proteomes" id="UP000293073"/>
    </source>
</evidence>
<evidence type="ECO:0000259" key="2">
    <source>
        <dbReference type="Pfam" id="PF26404"/>
    </source>
</evidence>
<feature type="domain" description="Domain of unknown function" evidence="2">
    <location>
        <begin position="39"/>
        <end position="196"/>
    </location>
</feature>
<dbReference type="AlphaFoldDB" id="A0A256KAZ7"/>
<dbReference type="Proteomes" id="UP000293073">
    <property type="component" value="Chromosome"/>
</dbReference>
<accession>A0A256KAZ7</accession>
<gene>
    <name evidence="3" type="ORF">EO776_14090</name>
</gene>
<feature type="compositionally biased region" description="Acidic residues" evidence="1">
    <location>
        <begin position="1"/>
        <end position="10"/>
    </location>
</feature>
<evidence type="ECO:0000256" key="1">
    <source>
        <dbReference type="SAM" id="MobiDB-lite"/>
    </source>
</evidence>
<name>A0A256KAZ7_HALEZ</name>